<dbReference type="Proteomes" id="UP000258927">
    <property type="component" value="Chromosome"/>
</dbReference>
<dbReference type="KEGG" id="mmyr:MXMO3_02707"/>
<dbReference type="EMBL" id="CP021330">
    <property type="protein sequence ID" value="AVX05218.1"/>
    <property type="molecule type" value="Genomic_DNA"/>
</dbReference>
<organism evidence="2 3">
    <name type="scientific">Maritalea myrionectae</name>
    <dbReference type="NCBI Taxonomy" id="454601"/>
    <lineage>
        <taxon>Bacteria</taxon>
        <taxon>Pseudomonadati</taxon>
        <taxon>Pseudomonadota</taxon>
        <taxon>Alphaproteobacteria</taxon>
        <taxon>Hyphomicrobiales</taxon>
        <taxon>Devosiaceae</taxon>
        <taxon>Maritalea</taxon>
    </lineage>
</organism>
<feature type="chain" id="PRO_5015337865" evidence="1">
    <location>
        <begin position="25"/>
        <end position="96"/>
    </location>
</feature>
<name>A0A2R4MGQ3_9HYPH</name>
<keyword evidence="1" id="KW-0732">Signal</keyword>
<feature type="signal peptide" evidence="1">
    <location>
        <begin position="1"/>
        <end position="24"/>
    </location>
</feature>
<accession>A0A2R4MGQ3</accession>
<dbReference type="AlphaFoldDB" id="A0A2R4MGQ3"/>
<reference evidence="2 3" key="1">
    <citation type="submission" date="2017-05" db="EMBL/GenBank/DDBJ databases">
        <title>Genome Analysis of Maritalea myrionectae HL2708#5.</title>
        <authorList>
            <consortium name="Cotde Inc.-PKNU"/>
            <person name="Jang D."/>
            <person name="Oh H.-M."/>
        </authorList>
    </citation>
    <scope>NUCLEOTIDE SEQUENCE [LARGE SCALE GENOMIC DNA]</scope>
    <source>
        <strain evidence="2 3">HL2708#5</strain>
    </source>
</reference>
<evidence type="ECO:0000313" key="2">
    <source>
        <dbReference type="EMBL" id="AVX05218.1"/>
    </source>
</evidence>
<sequence length="96" mass="10513">MRVMKLRKIFVVIAFALLPSWALASSFEVQAQNGNEKGWSAQADCEALASANCTSAYFCSNEIWMSTGSFDAVQQRRYDGQQLIIVKDGAAICAVN</sequence>
<proteinExistence type="predicted"/>
<protein>
    <submittedName>
        <fullName evidence="2">Uncharacterized protein</fullName>
    </submittedName>
</protein>
<keyword evidence="3" id="KW-1185">Reference proteome</keyword>
<evidence type="ECO:0000256" key="1">
    <source>
        <dbReference type="SAM" id="SignalP"/>
    </source>
</evidence>
<gene>
    <name evidence="2" type="ORF">MXMO3_02707</name>
</gene>
<evidence type="ECO:0000313" key="3">
    <source>
        <dbReference type="Proteomes" id="UP000258927"/>
    </source>
</evidence>